<evidence type="ECO:0000256" key="1">
    <source>
        <dbReference type="ARBA" id="ARBA00006129"/>
    </source>
</evidence>
<gene>
    <name evidence="5" type="ORF">FOF46_14930</name>
</gene>
<dbReference type="InterPro" id="IPR003696">
    <property type="entry name" value="Carbtransf_dom"/>
</dbReference>
<proteinExistence type="inferred from homology"/>
<evidence type="ECO:0000313" key="6">
    <source>
        <dbReference type="Proteomes" id="UP000318833"/>
    </source>
</evidence>
<dbReference type="Gene3D" id="3.90.870.20">
    <property type="entry name" value="Carbamoyltransferase, C-terminal domain"/>
    <property type="match status" value="1"/>
</dbReference>
<dbReference type="EMBL" id="VLNR01000030">
    <property type="protein sequence ID" value="TSE07720.1"/>
    <property type="molecule type" value="Genomic_DNA"/>
</dbReference>
<sequence>MKNKKPIYVLGTGLSPHDGSACLLKDGEIVVAIEKERLTRKKHDGANDNLAINYCLNSEGIKINDLTLIVQCGDSHIYLEDYHKMWGGNGKRLITKGEHNVPIISISHHLAHAYNAIGLAPFDEMAICIIDGFGQSMKYCIDLQGEIFPKKVSNDFLNVLFEKDSFYFYSKDGMKTIFKDFSCRKDFPHLSMFPFFVDHSIGDLYEQASTYCLGNRSNEMFRQAGKLMGLAPYGNPKTYQTKIFQFENGRVFVKDDWQKKFDKPCLDYEDFKNRFQYFADIAYWIQKETENAILNLLNERFKICNVKNLAYSGGLALNAVINAKILDSTPFENLYVTPAAGDNGLAIGCAYYGWLEILKNPRKKNNGNTCFGKIYSSEEIQSAINNFFFTDNINNDKIIDNFFNVISECIIPKHLPKSDFIFQIKIKEYRIYNLVFNDKKCDVLKEITQKPLGVISISSSDFIKWMLGSITIPDLITNHKLIVEGDIPNMEHSLDKNKAESIMVKLLNNFSTNNQNVQYTKEKDIISITADLLAAGYTIGWFQEGSEFGPRALGHRSILADPRRTDIKDFINSKVKFREDFRPFAPSVLLEDVQNYFRFQGESPYMLMIAQVQPEWREKIPGVVHEDGSCRIQTVTENWNKKYYKLLNKFKEKTGIGVLLNTSFNRRKMPIVETPNEALNFFYECDLDFLVMGDFLIRK</sequence>
<dbReference type="AlphaFoldDB" id="A0A554VIT2"/>
<organism evidence="5 6">
    <name type="scientific">Aquimarina algiphila</name>
    <dbReference type="NCBI Taxonomy" id="2047982"/>
    <lineage>
        <taxon>Bacteria</taxon>
        <taxon>Pseudomonadati</taxon>
        <taxon>Bacteroidota</taxon>
        <taxon>Flavobacteriia</taxon>
        <taxon>Flavobacteriales</taxon>
        <taxon>Flavobacteriaceae</taxon>
        <taxon>Aquimarina</taxon>
    </lineage>
</organism>
<dbReference type="Proteomes" id="UP000318833">
    <property type="component" value="Unassembled WGS sequence"/>
</dbReference>
<dbReference type="Pfam" id="PF16861">
    <property type="entry name" value="Carbam_trans_C"/>
    <property type="match status" value="1"/>
</dbReference>
<dbReference type="Gene3D" id="3.30.420.40">
    <property type="match status" value="1"/>
</dbReference>
<keyword evidence="6" id="KW-1185">Reference proteome</keyword>
<dbReference type="InterPro" id="IPR038152">
    <property type="entry name" value="Carbam_trans_C_sf"/>
</dbReference>
<dbReference type="InterPro" id="IPR051338">
    <property type="entry name" value="NodU/CmcH_Carbamoyltrnsfr"/>
</dbReference>
<dbReference type="Pfam" id="PF02036">
    <property type="entry name" value="SCP2"/>
    <property type="match status" value="1"/>
</dbReference>
<feature type="domain" description="SCP2" evidence="2">
    <location>
        <begin position="421"/>
        <end position="487"/>
    </location>
</feature>
<evidence type="ECO:0000259" key="4">
    <source>
        <dbReference type="Pfam" id="PF16861"/>
    </source>
</evidence>
<feature type="domain" description="Carbamoyltransferase" evidence="3">
    <location>
        <begin position="13"/>
        <end position="70"/>
    </location>
</feature>
<dbReference type="CDD" id="cd24033">
    <property type="entry name" value="ASKHA_NBD_NodU_CmcH-like_N"/>
    <property type="match status" value="1"/>
</dbReference>
<feature type="domain" description="Carbamoyltransferase" evidence="3">
    <location>
        <begin position="95"/>
        <end position="350"/>
    </location>
</feature>
<dbReference type="PANTHER" id="PTHR34847:SF1">
    <property type="entry name" value="NODULATION PROTEIN U"/>
    <property type="match status" value="1"/>
</dbReference>
<dbReference type="GO" id="GO:0003824">
    <property type="term" value="F:catalytic activity"/>
    <property type="evidence" value="ECO:0007669"/>
    <property type="project" value="InterPro"/>
</dbReference>
<feature type="domain" description="Carbamoyltransferase C-terminal" evidence="4">
    <location>
        <begin position="530"/>
        <end position="699"/>
    </location>
</feature>
<dbReference type="OrthoDB" id="9780777at2"/>
<evidence type="ECO:0000259" key="2">
    <source>
        <dbReference type="Pfam" id="PF02036"/>
    </source>
</evidence>
<evidence type="ECO:0000313" key="5">
    <source>
        <dbReference type="EMBL" id="TSE07720.1"/>
    </source>
</evidence>
<evidence type="ECO:0008006" key="7">
    <source>
        <dbReference type="Google" id="ProtNLM"/>
    </source>
</evidence>
<comment type="caution">
    <text evidence="5">The sequence shown here is derived from an EMBL/GenBank/DDBJ whole genome shotgun (WGS) entry which is preliminary data.</text>
</comment>
<dbReference type="PANTHER" id="PTHR34847">
    <property type="entry name" value="NODULATION PROTEIN U"/>
    <property type="match status" value="1"/>
</dbReference>
<reference evidence="5 6" key="1">
    <citation type="submission" date="2019-07" db="EMBL/GenBank/DDBJ databases">
        <title>The draft genome sequence of Aquimarina algiphila M91.</title>
        <authorList>
            <person name="Meng X."/>
        </authorList>
    </citation>
    <scope>NUCLEOTIDE SEQUENCE [LARGE SCALE GENOMIC DNA]</scope>
    <source>
        <strain evidence="5 6">M91</strain>
    </source>
</reference>
<dbReference type="SUPFAM" id="SSF55718">
    <property type="entry name" value="SCP-like"/>
    <property type="match status" value="1"/>
</dbReference>
<accession>A0A554VIT2</accession>
<dbReference type="SUPFAM" id="SSF53067">
    <property type="entry name" value="Actin-like ATPase domain"/>
    <property type="match status" value="1"/>
</dbReference>
<dbReference type="InterPro" id="IPR031730">
    <property type="entry name" value="Carbam_trans_C"/>
</dbReference>
<dbReference type="Gene3D" id="3.30.1050.10">
    <property type="entry name" value="SCP2 sterol-binding domain"/>
    <property type="match status" value="1"/>
</dbReference>
<evidence type="ECO:0000259" key="3">
    <source>
        <dbReference type="Pfam" id="PF02543"/>
    </source>
</evidence>
<dbReference type="Pfam" id="PF02543">
    <property type="entry name" value="Carbam_trans_N"/>
    <property type="match status" value="2"/>
</dbReference>
<dbReference type="RefSeq" id="WP_143917008.1">
    <property type="nucleotide sequence ID" value="NZ_CANMIK010000035.1"/>
</dbReference>
<dbReference type="InterPro" id="IPR036527">
    <property type="entry name" value="SCP2_sterol-bd_dom_sf"/>
</dbReference>
<protein>
    <recommendedName>
        <fullName evidence="7">Transferase</fullName>
    </recommendedName>
</protein>
<dbReference type="InterPro" id="IPR043129">
    <property type="entry name" value="ATPase_NBD"/>
</dbReference>
<dbReference type="InterPro" id="IPR003033">
    <property type="entry name" value="SCP2_sterol-bd_dom"/>
</dbReference>
<comment type="similarity">
    <text evidence="1">Belongs to the NodU/CmcH family.</text>
</comment>
<name>A0A554VIT2_9FLAO</name>